<name>A0AAQ3NC73_VIGMU</name>
<reference evidence="1 2" key="1">
    <citation type="journal article" date="2023" name="Life. Sci Alliance">
        <title>Evolutionary insights into 3D genome organization and epigenetic landscape of Vigna mungo.</title>
        <authorList>
            <person name="Junaid A."/>
            <person name="Singh B."/>
            <person name="Bhatia S."/>
        </authorList>
    </citation>
    <scope>NUCLEOTIDE SEQUENCE [LARGE SCALE GENOMIC DNA]</scope>
    <source>
        <strain evidence="1">Urdbean</strain>
    </source>
</reference>
<evidence type="ECO:0000313" key="2">
    <source>
        <dbReference type="Proteomes" id="UP001374535"/>
    </source>
</evidence>
<gene>
    <name evidence="1" type="ORF">V8G54_019194</name>
</gene>
<dbReference type="EMBL" id="CP144695">
    <property type="protein sequence ID" value="WVZ05848.1"/>
    <property type="molecule type" value="Genomic_DNA"/>
</dbReference>
<sequence length="120" mass="12927">KIEAYESTLSSSQSQEISISDSLAHALGIKDHCGRIRGLGLGPCLSKVFRVHARSHMGSSSTSASNVVELQTQVSSLTAQVNEMKTMISLLLQNYPGQLPSQLAATFQPSTIIVICMIFF</sequence>
<protein>
    <submittedName>
        <fullName evidence="1">Uncharacterized protein</fullName>
    </submittedName>
</protein>
<organism evidence="1 2">
    <name type="scientific">Vigna mungo</name>
    <name type="common">Black gram</name>
    <name type="synonym">Phaseolus mungo</name>
    <dbReference type="NCBI Taxonomy" id="3915"/>
    <lineage>
        <taxon>Eukaryota</taxon>
        <taxon>Viridiplantae</taxon>
        <taxon>Streptophyta</taxon>
        <taxon>Embryophyta</taxon>
        <taxon>Tracheophyta</taxon>
        <taxon>Spermatophyta</taxon>
        <taxon>Magnoliopsida</taxon>
        <taxon>eudicotyledons</taxon>
        <taxon>Gunneridae</taxon>
        <taxon>Pentapetalae</taxon>
        <taxon>rosids</taxon>
        <taxon>fabids</taxon>
        <taxon>Fabales</taxon>
        <taxon>Fabaceae</taxon>
        <taxon>Papilionoideae</taxon>
        <taxon>50 kb inversion clade</taxon>
        <taxon>NPAAA clade</taxon>
        <taxon>indigoferoid/millettioid clade</taxon>
        <taxon>Phaseoleae</taxon>
        <taxon>Vigna</taxon>
    </lineage>
</organism>
<evidence type="ECO:0000313" key="1">
    <source>
        <dbReference type="EMBL" id="WVZ05848.1"/>
    </source>
</evidence>
<dbReference type="Proteomes" id="UP001374535">
    <property type="component" value="Chromosome 6"/>
</dbReference>
<accession>A0AAQ3NC73</accession>
<dbReference type="AlphaFoldDB" id="A0AAQ3NC73"/>
<feature type="non-terminal residue" evidence="1">
    <location>
        <position position="1"/>
    </location>
</feature>
<proteinExistence type="predicted"/>
<keyword evidence="2" id="KW-1185">Reference proteome</keyword>